<evidence type="ECO:0000256" key="1">
    <source>
        <dbReference type="ARBA" id="ARBA00001917"/>
    </source>
</evidence>
<dbReference type="SMART" id="SM00903">
    <property type="entry name" value="Flavin_Reduct"/>
    <property type="match status" value="1"/>
</dbReference>
<evidence type="ECO:0000313" key="7">
    <source>
        <dbReference type="Proteomes" id="UP000320184"/>
    </source>
</evidence>
<gene>
    <name evidence="6" type="ORF">E6K73_03685</name>
</gene>
<keyword evidence="3" id="KW-0288">FMN</keyword>
<comment type="caution">
    <text evidence="6">The sequence shown here is derived from an EMBL/GenBank/DDBJ whole genome shotgun (WGS) entry which is preliminary data.</text>
</comment>
<dbReference type="InterPro" id="IPR002563">
    <property type="entry name" value="Flavin_Rdtase-like_dom"/>
</dbReference>
<dbReference type="SUPFAM" id="SSF50475">
    <property type="entry name" value="FMN-binding split barrel"/>
    <property type="match status" value="1"/>
</dbReference>
<dbReference type="AlphaFoldDB" id="A0A538SLB2"/>
<dbReference type="Proteomes" id="UP000320184">
    <property type="component" value="Unassembled WGS sequence"/>
</dbReference>
<dbReference type="Gene3D" id="2.30.110.10">
    <property type="entry name" value="Electron Transport, Fmn-binding Protein, Chain A"/>
    <property type="match status" value="1"/>
</dbReference>
<comment type="similarity">
    <text evidence="4">Belongs to the flavoredoxin family.</text>
</comment>
<dbReference type="PANTHER" id="PTHR33798">
    <property type="entry name" value="FLAVOPROTEIN OXYGENASE"/>
    <property type="match status" value="1"/>
</dbReference>
<proteinExistence type="inferred from homology"/>
<keyword evidence="2" id="KW-0285">Flavoprotein</keyword>
<evidence type="ECO:0000256" key="3">
    <source>
        <dbReference type="ARBA" id="ARBA00022643"/>
    </source>
</evidence>
<comment type="cofactor">
    <cofactor evidence="1">
        <name>FMN</name>
        <dbReference type="ChEBI" id="CHEBI:58210"/>
    </cofactor>
</comment>
<dbReference type="InterPro" id="IPR012349">
    <property type="entry name" value="Split_barrel_FMN-bd"/>
</dbReference>
<evidence type="ECO:0000256" key="2">
    <source>
        <dbReference type="ARBA" id="ARBA00022630"/>
    </source>
</evidence>
<evidence type="ECO:0000313" key="6">
    <source>
        <dbReference type="EMBL" id="TMQ52160.1"/>
    </source>
</evidence>
<reference evidence="6 7" key="1">
    <citation type="journal article" date="2019" name="Nat. Microbiol.">
        <title>Mediterranean grassland soil C-N compound turnover is dependent on rainfall and depth, and is mediated by genomically divergent microorganisms.</title>
        <authorList>
            <person name="Diamond S."/>
            <person name="Andeer P.F."/>
            <person name="Li Z."/>
            <person name="Crits-Christoph A."/>
            <person name="Burstein D."/>
            <person name="Anantharaman K."/>
            <person name="Lane K.R."/>
            <person name="Thomas B.C."/>
            <person name="Pan C."/>
            <person name="Northen T.R."/>
            <person name="Banfield J.F."/>
        </authorList>
    </citation>
    <scope>NUCLEOTIDE SEQUENCE [LARGE SCALE GENOMIC DNA]</scope>
    <source>
        <strain evidence="6">WS_3</strain>
    </source>
</reference>
<dbReference type="EMBL" id="VBOT01000042">
    <property type="protein sequence ID" value="TMQ52160.1"/>
    <property type="molecule type" value="Genomic_DNA"/>
</dbReference>
<dbReference type="Pfam" id="PF01613">
    <property type="entry name" value="Flavin_Reduct"/>
    <property type="match status" value="1"/>
</dbReference>
<sequence length="190" mass="20490">MIGVVVPRPIAFVSTVSASGRLNVSPFSYFNAITNRPPLVGISINSRAGGPKDTLRNIRETGEFVINIVNEALAARMVKTSGDWPEEVDEFELTGLTPVPSDLVRAPRVGESPVSMECRLHREIELGDATFVVGEILRAHVSDAVLTEGRVDVEKLKPLGRLGGDGYSVVREVIHLPRPRVERAGRSGGG</sequence>
<protein>
    <submittedName>
        <fullName evidence="6">Flavin reductase family protein</fullName>
    </submittedName>
</protein>
<dbReference type="PANTHER" id="PTHR33798:SF5">
    <property type="entry name" value="FLAVIN REDUCTASE LIKE DOMAIN-CONTAINING PROTEIN"/>
    <property type="match status" value="1"/>
</dbReference>
<dbReference type="GO" id="GO:0010181">
    <property type="term" value="F:FMN binding"/>
    <property type="evidence" value="ECO:0007669"/>
    <property type="project" value="InterPro"/>
</dbReference>
<feature type="domain" description="Flavin reductase like" evidence="5">
    <location>
        <begin position="3"/>
        <end position="154"/>
    </location>
</feature>
<evidence type="ECO:0000256" key="4">
    <source>
        <dbReference type="ARBA" id="ARBA00038054"/>
    </source>
</evidence>
<evidence type="ECO:0000259" key="5">
    <source>
        <dbReference type="SMART" id="SM00903"/>
    </source>
</evidence>
<dbReference type="GO" id="GO:0016646">
    <property type="term" value="F:oxidoreductase activity, acting on the CH-NH group of donors, NAD or NADP as acceptor"/>
    <property type="evidence" value="ECO:0007669"/>
    <property type="project" value="UniProtKB-ARBA"/>
</dbReference>
<accession>A0A538SLB2</accession>
<organism evidence="6 7">
    <name type="scientific">Eiseniibacteriota bacterium</name>
    <dbReference type="NCBI Taxonomy" id="2212470"/>
    <lineage>
        <taxon>Bacteria</taxon>
        <taxon>Candidatus Eiseniibacteriota</taxon>
    </lineage>
</organism>
<name>A0A538SLB2_UNCEI</name>